<accession>A0ABY7JYP4</accession>
<keyword evidence="3" id="KW-0067">ATP-binding</keyword>
<dbReference type="PANTHER" id="PTHR30258:SF2">
    <property type="entry name" value="COMG OPERON PROTEIN 1"/>
    <property type="match status" value="1"/>
</dbReference>
<feature type="region of interest" description="Disordered" evidence="4">
    <location>
        <begin position="1"/>
        <end position="30"/>
    </location>
</feature>
<dbReference type="Pfam" id="PF00437">
    <property type="entry name" value="T2SSE"/>
    <property type="match status" value="1"/>
</dbReference>
<dbReference type="CDD" id="cd01129">
    <property type="entry name" value="PulE-GspE-like"/>
    <property type="match status" value="1"/>
</dbReference>
<evidence type="ECO:0000313" key="6">
    <source>
        <dbReference type="EMBL" id="WAX57110.1"/>
    </source>
</evidence>
<dbReference type="InterPro" id="IPR027417">
    <property type="entry name" value="P-loop_NTPase"/>
</dbReference>
<dbReference type="Gene3D" id="3.40.50.300">
    <property type="entry name" value="P-loop containing nucleotide triphosphate hydrolases"/>
    <property type="match status" value="1"/>
</dbReference>
<reference evidence="6" key="1">
    <citation type="submission" date="2022-05" db="EMBL/GenBank/DDBJ databases">
        <title>Jatrophihabitans sp. SB3-54 whole genome sequence.</title>
        <authorList>
            <person name="Suh M.K."/>
            <person name="Eom M.K."/>
            <person name="Kim J.S."/>
            <person name="Kim H.S."/>
            <person name="Do H.E."/>
            <person name="Shin Y.K."/>
            <person name="Lee J.-S."/>
        </authorList>
    </citation>
    <scope>NUCLEOTIDE SEQUENCE</scope>
    <source>
        <strain evidence="6">SB3-54</strain>
    </source>
</reference>
<evidence type="ECO:0000256" key="1">
    <source>
        <dbReference type="ARBA" id="ARBA00006611"/>
    </source>
</evidence>
<dbReference type="Gene3D" id="3.30.450.90">
    <property type="match status" value="1"/>
</dbReference>
<gene>
    <name evidence="6" type="primary">tadA</name>
    <name evidence="6" type="ORF">M6B22_21725</name>
</gene>
<evidence type="ECO:0000256" key="3">
    <source>
        <dbReference type="ARBA" id="ARBA00022840"/>
    </source>
</evidence>
<dbReference type="PROSITE" id="PS00662">
    <property type="entry name" value="T2SP_E"/>
    <property type="match status" value="1"/>
</dbReference>
<feature type="domain" description="Bacterial type II secretion system protein E" evidence="5">
    <location>
        <begin position="408"/>
        <end position="422"/>
    </location>
</feature>
<dbReference type="RefSeq" id="WP_269443646.1">
    <property type="nucleotide sequence ID" value="NZ_CP097463.1"/>
</dbReference>
<dbReference type="InterPro" id="IPR037257">
    <property type="entry name" value="T2SS_E_N_sf"/>
</dbReference>
<sequence>MKLHRGRHAEAPPPQTPPARPTAPRDLDVRPGGRRLGELIVAANLASHDVVVAALAEAQRAGDGKRLGRILLDRGTITDHDLAEILAEQHALQVVDFRTVTPDPAAVELITEAIARTLGALPISIGEDTVHVAVMDPTPEALARITHAIGRPVTAAVAPTQDLMRAIGTSYRALTGVDERVHEFEVRDALRREAGRLDEVNASDDAPVVQVVQMLVTQGLRDRASDIHIEPHDDRIRVRYRVDGALHDVLSLPGSMGPAVVSRIKILAGMNIVERRRPQDGQISQQVEGRDVDIRVSTTAVVGGEKVVMRLLDKSRPLYQLAQLGMPDDTAARFRALLHSPYGMVICAGPTGSGKTTSLYASLGELNSPERNIMTIEDPVEYTFASINQIQINEAAGITFANGLRSILRQDPDVILVGEVRDVDTARIAVQSALTGHFVLSSLHATDSIAALYRLLDMGIESFLVASSVTAVVAQRLVRRICTYCREPYEPSLEELAFLRAFGSAAPDHGFVHGAGCNFCAHTGYLERIGVYELMAITDAIRELVLDQGSHDELRKLCRAEGMRTLQEESIDLVAAGITTPAEVMRSIYVVEV</sequence>
<dbReference type="InterPro" id="IPR001482">
    <property type="entry name" value="T2SS/T4SS_dom"/>
</dbReference>
<feature type="compositionally biased region" description="Pro residues" evidence="4">
    <location>
        <begin position="11"/>
        <end position="21"/>
    </location>
</feature>
<proteinExistence type="inferred from homology"/>
<dbReference type="InterPro" id="IPR007831">
    <property type="entry name" value="T2SS_GspE_N"/>
</dbReference>
<evidence type="ECO:0000256" key="4">
    <source>
        <dbReference type="SAM" id="MobiDB-lite"/>
    </source>
</evidence>
<evidence type="ECO:0000256" key="2">
    <source>
        <dbReference type="ARBA" id="ARBA00022741"/>
    </source>
</evidence>
<evidence type="ECO:0000259" key="5">
    <source>
        <dbReference type="PROSITE" id="PS00662"/>
    </source>
</evidence>
<name>A0ABY7JYP4_9ACTN</name>
<protein>
    <submittedName>
        <fullName evidence="6">Flp pilus assembly complex ATPase component TadA</fullName>
    </submittedName>
</protein>
<keyword evidence="7" id="KW-1185">Reference proteome</keyword>
<evidence type="ECO:0000313" key="7">
    <source>
        <dbReference type="Proteomes" id="UP001164693"/>
    </source>
</evidence>
<keyword evidence="2" id="KW-0547">Nucleotide-binding</keyword>
<dbReference type="EMBL" id="CP097463">
    <property type="protein sequence ID" value="WAX57110.1"/>
    <property type="molecule type" value="Genomic_DNA"/>
</dbReference>
<dbReference type="Proteomes" id="UP001164693">
    <property type="component" value="Chromosome"/>
</dbReference>
<organism evidence="6 7">
    <name type="scientific">Jatrophihabitans cynanchi</name>
    <dbReference type="NCBI Taxonomy" id="2944128"/>
    <lineage>
        <taxon>Bacteria</taxon>
        <taxon>Bacillati</taxon>
        <taxon>Actinomycetota</taxon>
        <taxon>Actinomycetes</taxon>
        <taxon>Jatrophihabitantales</taxon>
        <taxon>Jatrophihabitantaceae</taxon>
        <taxon>Jatrophihabitans</taxon>
    </lineage>
</organism>
<dbReference type="Pfam" id="PF05157">
    <property type="entry name" value="MshEN"/>
    <property type="match status" value="1"/>
</dbReference>
<dbReference type="Gene3D" id="3.30.300.160">
    <property type="entry name" value="Type II secretion system, protein E, N-terminal domain"/>
    <property type="match status" value="1"/>
</dbReference>
<dbReference type="SUPFAM" id="SSF160246">
    <property type="entry name" value="EspE N-terminal domain-like"/>
    <property type="match status" value="1"/>
</dbReference>
<comment type="similarity">
    <text evidence="1">Belongs to the GSP E family.</text>
</comment>
<dbReference type="PANTHER" id="PTHR30258">
    <property type="entry name" value="TYPE II SECRETION SYSTEM PROTEIN GSPE-RELATED"/>
    <property type="match status" value="1"/>
</dbReference>
<dbReference type="SUPFAM" id="SSF52540">
    <property type="entry name" value="P-loop containing nucleoside triphosphate hydrolases"/>
    <property type="match status" value="1"/>
</dbReference>